<evidence type="ECO:0000259" key="1">
    <source>
        <dbReference type="Pfam" id="PF12705"/>
    </source>
</evidence>
<gene>
    <name evidence="2" type="ORF">A3B35_00130</name>
</gene>
<protein>
    <recommendedName>
        <fullName evidence="1">PD-(D/E)XK endonuclease-like domain-containing protein</fullName>
    </recommendedName>
</protein>
<dbReference type="Proteomes" id="UP000177215">
    <property type="component" value="Unassembled WGS sequence"/>
</dbReference>
<dbReference type="InterPro" id="IPR038726">
    <property type="entry name" value="PDDEXK_AddAB-type"/>
</dbReference>
<dbReference type="Pfam" id="PF12705">
    <property type="entry name" value="PDDEXK_1"/>
    <property type="match status" value="1"/>
</dbReference>
<feature type="domain" description="PD-(D/E)XK endonuclease-like" evidence="1">
    <location>
        <begin position="243"/>
        <end position="361"/>
    </location>
</feature>
<dbReference type="SUPFAM" id="SSF52980">
    <property type="entry name" value="Restriction endonuclease-like"/>
    <property type="match status" value="1"/>
</dbReference>
<dbReference type="EMBL" id="MFMC01000049">
    <property type="protein sequence ID" value="OGG76638.1"/>
    <property type="molecule type" value="Genomic_DNA"/>
</dbReference>
<comment type="caution">
    <text evidence="2">The sequence shown here is derived from an EMBL/GenBank/DDBJ whole genome shotgun (WGS) entry which is preliminary data.</text>
</comment>
<proteinExistence type="predicted"/>
<dbReference type="STRING" id="1798515.A3B35_00130"/>
<name>A0A1F6ESQ2_9BACT</name>
<accession>A0A1F6ESQ2</accession>
<evidence type="ECO:0000313" key="2">
    <source>
        <dbReference type="EMBL" id="OGG76638.1"/>
    </source>
</evidence>
<dbReference type="InterPro" id="IPR011604">
    <property type="entry name" value="PDDEXK-like_dom_sf"/>
</dbReference>
<sequence length="424" mass="48825">MDKFFKRLVSKVLAPQESKRPSADVAAPVEGVSIGTSRAAEACPYCESKNFVKRGTRKNVHQVVQLYLCRNPDCGKTFTAQDVKGKHFPLNVVIEGMSYYNLGCTLEQTCLLLNKKFGVAPEPATLSAWVEEYKSLCRFERLRPYATKMYKPKDMVEVVSMAHRQLYRFRYHRAKTRLMLEEFGNRNLKRLKEYLDAVSSETPHQYFAEGGRMSDVRSKFDTADMIVKSKTNYANRLAAFVLQATPDNKARHEAVQRFFLANDSVTVATEVPVYIRREDIEHMERVLKFKVLEEGGLVFKGDKENRPNAKSISARGRLLTGHIDLVQIRNGQVYILDYKPGASKERPIEQLTWYALALSRLTGLRLFEFTCAWFDEKDYYQFYPLHVVKKLQSKAKKPRKRIVHFKDGTKAEVPRVAPERVTIV</sequence>
<dbReference type="AlphaFoldDB" id="A0A1F6ESQ2"/>
<dbReference type="Gene3D" id="3.90.320.10">
    <property type="match status" value="1"/>
</dbReference>
<dbReference type="InterPro" id="IPR011335">
    <property type="entry name" value="Restrct_endonuc-II-like"/>
</dbReference>
<reference evidence="2 3" key="1">
    <citation type="journal article" date="2016" name="Nat. Commun.">
        <title>Thousands of microbial genomes shed light on interconnected biogeochemical processes in an aquifer system.</title>
        <authorList>
            <person name="Anantharaman K."/>
            <person name="Brown C.T."/>
            <person name="Hug L.A."/>
            <person name="Sharon I."/>
            <person name="Castelle C.J."/>
            <person name="Probst A.J."/>
            <person name="Thomas B.C."/>
            <person name="Singh A."/>
            <person name="Wilkins M.J."/>
            <person name="Karaoz U."/>
            <person name="Brodie E.L."/>
            <person name="Williams K.H."/>
            <person name="Hubbard S.S."/>
            <person name="Banfield J.F."/>
        </authorList>
    </citation>
    <scope>NUCLEOTIDE SEQUENCE [LARGE SCALE GENOMIC DNA]</scope>
</reference>
<organism evidence="2 3">
    <name type="scientific">Candidatus Kaiserbacteria bacterium RIFCSPLOWO2_01_FULL_54_24</name>
    <dbReference type="NCBI Taxonomy" id="1798515"/>
    <lineage>
        <taxon>Bacteria</taxon>
        <taxon>Candidatus Kaiseribacteriota</taxon>
    </lineage>
</organism>
<evidence type="ECO:0000313" key="3">
    <source>
        <dbReference type="Proteomes" id="UP000177215"/>
    </source>
</evidence>